<keyword evidence="3" id="KW-1185">Reference proteome</keyword>
<dbReference type="EMBL" id="CAVNYO010000421">
    <property type="protein sequence ID" value="CAK5278389.1"/>
    <property type="molecule type" value="Genomic_DNA"/>
</dbReference>
<protein>
    <submittedName>
        <fullName evidence="2">Uncharacterized protein</fullName>
    </submittedName>
</protein>
<name>A0AAD2HP11_9AGAR</name>
<accession>A0AAD2HP11</accession>
<organism evidence="2 3">
    <name type="scientific">Mycena citricolor</name>
    <dbReference type="NCBI Taxonomy" id="2018698"/>
    <lineage>
        <taxon>Eukaryota</taxon>
        <taxon>Fungi</taxon>
        <taxon>Dikarya</taxon>
        <taxon>Basidiomycota</taxon>
        <taxon>Agaricomycotina</taxon>
        <taxon>Agaricomycetes</taxon>
        <taxon>Agaricomycetidae</taxon>
        <taxon>Agaricales</taxon>
        <taxon>Marasmiineae</taxon>
        <taxon>Mycenaceae</taxon>
        <taxon>Mycena</taxon>
    </lineage>
</organism>
<proteinExistence type="predicted"/>
<dbReference type="AlphaFoldDB" id="A0AAD2HP11"/>
<feature type="region of interest" description="Disordered" evidence="1">
    <location>
        <begin position="131"/>
        <end position="155"/>
    </location>
</feature>
<comment type="caution">
    <text evidence="2">The sequence shown here is derived from an EMBL/GenBank/DDBJ whole genome shotgun (WGS) entry which is preliminary data.</text>
</comment>
<feature type="compositionally biased region" description="Polar residues" evidence="1">
    <location>
        <begin position="145"/>
        <end position="155"/>
    </location>
</feature>
<sequence>MGETRSAVGAPSARSRVIISHLSKCGVNGRQEREVDRLHRVMPQNRLLGSVKRAARAEGSVDRRHSSCSYAVQARFGHCARVEQLGTRSDPSQRIHGFKGIQVFWTREEPGQTIRHANAASGVRVFEMKRERTGDGHPSPRILEQRTSCSPPMSLASTEMVRWNRL</sequence>
<dbReference type="Proteomes" id="UP001295794">
    <property type="component" value="Unassembled WGS sequence"/>
</dbReference>
<reference evidence="2" key="1">
    <citation type="submission" date="2023-11" db="EMBL/GenBank/DDBJ databases">
        <authorList>
            <person name="De Vega J J."/>
            <person name="De Vega J J."/>
        </authorList>
    </citation>
    <scope>NUCLEOTIDE SEQUENCE</scope>
</reference>
<evidence type="ECO:0000313" key="3">
    <source>
        <dbReference type="Proteomes" id="UP001295794"/>
    </source>
</evidence>
<evidence type="ECO:0000256" key="1">
    <source>
        <dbReference type="SAM" id="MobiDB-lite"/>
    </source>
</evidence>
<gene>
    <name evidence="2" type="ORF">MYCIT1_LOCUS27712</name>
</gene>
<evidence type="ECO:0000313" key="2">
    <source>
        <dbReference type="EMBL" id="CAK5278389.1"/>
    </source>
</evidence>